<feature type="region of interest" description="Disordered" evidence="1">
    <location>
        <begin position="42"/>
        <end position="229"/>
    </location>
</feature>
<keyword evidence="2" id="KW-0812">Transmembrane</keyword>
<dbReference type="HOGENOM" id="CLU_641346_0_0_1"/>
<protein>
    <submittedName>
        <fullName evidence="3">Uncharacterized protein</fullName>
    </submittedName>
</protein>
<feature type="compositionally biased region" description="Polar residues" evidence="1">
    <location>
        <begin position="88"/>
        <end position="98"/>
    </location>
</feature>
<feature type="transmembrane region" description="Helical" evidence="2">
    <location>
        <begin position="288"/>
        <end position="307"/>
    </location>
</feature>
<dbReference type="AlphaFoldDB" id="E9FTF3"/>
<keyword evidence="4" id="KW-1185">Reference proteome</keyword>
<name>E9FTF3_DAPPU</name>
<reference evidence="3 4" key="1">
    <citation type="journal article" date="2011" name="Science">
        <title>The ecoresponsive genome of Daphnia pulex.</title>
        <authorList>
            <person name="Colbourne J.K."/>
            <person name="Pfrender M.E."/>
            <person name="Gilbert D."/>
            <person name="Thomas W.K."/>
            <person name="Tucker A."/>
            <person name="Oakley T.H."/>
            <person name="Tokishita S."/>
            <person name="Aerts A."/>
            <person name="Arnold G.J."/>
            <person name="Basu M.K."/>
            <person name="Bauer D.J."/>
            <person name="Caceres C.E."/>
            <person name="Carmel L."/>
            <person name="Casola C."/>
            <person name="Choi J.H."/>
            <person name="Detter J.C."/>
            <person name="Dong Q."/>
            <person name="Dusheyko S."/>
            <person name="Eads B.D."/>
            <person name="Frohlich T."/>
            <person name="Geiler-Samerotte K.A."/>
            <person name="Gerlach D."/>
            <person name="Hatcher P."/>
            <person name="Jogdeo S."/>
            <person name="Krijgsveld J."/>
            <person name="Kriventseva E.V."/>
            <person name="Kultz D."/>
            <person name="Laforsch C."/>
            <person name="Lindquist E."/>
            <person name="Lopez J."/>
            <person name="Manak J.R."/>
            <person name="Muller J."/>
            <person name="Pangilinan J."/>
            <person name="Patwardhan R.P."/>
            <person name="Pitluck S."/>
            <person name="Pritham E.J."/>
            <person name="Rechtsteiner A."/>
            <person name="Rho M."/>
            <person name="Rogozin I.B."/>
            <person name="Sakarya O."/>
            <person name="Salamov A."/>
            <person name="Schaack S."/>
            <person name="Shapiro H."/>
            <person name="Shiga Y."/>
            <person name="Skalitzky C."/>
            <person name="Smith Z."/>
            <person name="Souvorov A."/>
            <person name="Sung W."/>
            <person name="Tang Z."/>
            <person name="Tsuchiya D."/>
            <person name="Tu H."/>
            <person name="Vos H."/>
            <person name="Wang M."/>
            <person name="Wolf Y.I."/>
            <person name="Yamagata H."/>
            <person name="Yamada T."/>
            <person name="Ye Y."/>
            <person name="Shaw J.R."/>
            <person name="Andrews J."/>
            <person name="Crease T.J."/>
            <person name="Tang H."/>
            <person name="Lucas S.M."/>
            <person name="Robertson H.M."/>
            <person name="Bork P."/>
            <person name="Koonin E.V."/>
            <person name="Zdobnov E.M."/>
            <person name="Grigoriev I.V."/>
            <person name="Lynch M."/>
            <person name="Boore J.L."/>
        </authorList>
    </citation>
    <scope>NUCLEOTIDE SEQUENCE [LARGE SCALE GENOMIC DNA]</scope>
</reference>
<feature type="compositionally biased region" description="Polar residues" evidence="1">
    <location>
        <begin position="61"/>
        <end position="71"/>
    </location>
</feature>
<feature type="region of interest" description="Disordered" evidence="1">
    <location>
        <begin position="310"/>
        <end position="337"/>
    </location>
</feature>
<sequence>MGKKKGYYVSELFFKPEENTNIEKPESFTVKDYDAIVDEVVSEQPNKQLNADPKKEGLDNDISSDVRQTDTQEVEVEFYDLDIENDVVNEQPSKQVNADSKKDEIDGGISNDVHKTDTQDIVNGVANEQPIKQLNTDPGKDGVDGNISSDSPPTDTKDLAIANEVVNDQPCEQLNEDPVKDEIDDDNSSSDSDKTDTQDANAIEPVSYKKLNDAEDDNQLNKDANSQSTAIIDDAKSNLDTGASTKQASATESSNLKASEKFTSIELGEIKHEPKNSPAINWFKRNRFFVIGIVVIVGLIIVISIAASSRKKPTSTGNPNEIPLSSTTEFAGPRKGTFPPGFYPATDVIDNTEDFDTTKTSSIAPSLEPTTIETTTQGGINGNTIAASVSPITTDVSSTATTTEEYDYNESSGDGGVLSAPLSLFENV</sequence>
<dbReference type="KEGG" id="dpx:DAPPUDRAFT_303181"/>
<evidence type="ECO:0000313" key="4">
    <source>
        <dbReference type="Proteomes" id="UP000000305"/>
    </source>
</evidence>
<feature type="region of interest" description="Disordered" evidence="1">
    <location>
        <begin position="401"/>
        <end position="420"/>
    </location>
</feature>
<dbReference type="OrthoDB" id="6368919at2759"/>
<proteinExistence type="predicted"/>
<evidence type="ECO:0000256" key="1">
    <source>
        <dbReference type="SAM" id="MobiDB-lite"/>
    </source>
</evidence>
<feature type="compositionally biased region" description="Acidic residues" evidence="1">
    <location>
        <begin position="72"/>
        <end position="87"/>
    </location>
</feature>
<keyword evidence="2" id="KW-0472">Membrane</keyword>
<accession>E9FTF3</accession>
<keyword evidence="2" id="KW-1133">Transmembrane helix</keyword>
<dbReference type="InParanoid" id="E9FTF3"/>
<evidence type="ECO:0000313" key="3">
    <source>
        <dbReference type="EMBL" id="EFX89645.1"/>
    </source>
</evidence>
<feature type="compositionally biased region" description="Polar residues" evidence="1">
    <location>
        <begin position="314"/>
        <end position="329"/>
    </location>
</feature>
<organism evidence="3 4">
    <name type="scientific">Daphnia pulex</name>
    <name type="common">Water flea</name>
    <dbReference type="NCBI Taxonomy" id="6669"/>
    <lineage>
        <taxon>Eukaryota</taxon>
        <taxon>Metazoa</taxon>
        <taxon>Ecdysozoa</taxon>
        <taxon>Arthropoda</taxon>
        <taxon>Crustacea</taxon>
        <taxon>Branchiopoda</taxon>
        <taxon>Diplostraca</taxon>
        <taxon>Cladocera</taxon>
        <taxon>Anomopoda</taxon>
        <taxon>Daphniidae</taxon>
        <taxon>Daphnia</taxon>
    </lineage>
</organism>
<evidence type="ECO:0000256" key="2">
    <source>
        <dbReference type="SAM" id="Phobius"/>
    </source>
</evidence>
<gene>
    <name evidence="3" type="ORF">DAPPUDRAFT_303181</name>
</gene>
<dbReference type="Proteomes" id="UP000000305">
    <property type="component" value="Unassembled WGS sequence"/>
</dbReference>
<dbReference type="EMBL" id="GL732524">
    <property type="protein sequence ID" value="EFX89645.1"/>
    <property type="molecule type" value="Genomic_DNA"/>
</dbReference>